<dbReference type="SUPFAM" id="SSF53335">
    <property type="entry name" value="S-adenosyl-L-methionine-dependent methyltransferases"/>
    <property type="match status" value="1"/>
</dbReference>
<dbReference type="InterPro" id="IPR029063">
    <property type="entry name" value="SAM-dependent_MTases_sf"/>
</dbReference>
<reference evidence="2" key="1">
    <citation type="submission" date="2019-02" db="EMBL/GenBank/DDBJ databases">
        <authorList>
            <person name="Gruber-Vodicka R. H."/>
            <person name="Seah K. B. B."/>
        </authorList>
    </citation>
    <scope>NUCLEOTIDE SEQUENCE</scope>
    <source>
        <strain evidence="2">BECK_BZ163</strain>
        <strain evidence="3">BECK_BZ164</strain>
        <strain evidence="1">BECK_BZ165</strain>
    </source>
</reference>
<evidence type="ECO:0000313" key="1">
    <source>
        <dbReference type="EMBL" id="VFJ73045.1"/>
    </source>
</evidence>
<dbReference type="CDD" id="cd02440">
    <property type="entry name" value="AdoMet_MTases"/>
    <property type="match status" value="1"/>
</dbReference>
<dbReference type="AlphaFoldDB" id="A0A450TYX1"/>
<dbReference type="EMBL" id="CAADEZ010000814">
    <property type="protein sequence ID" value="VFJ75142.1"/>
    <property type="molecule type" value="Genomic_DNA"/>
</dbReference>
<proteinExistence type="predicted"/>
<dbReference type="EMBL" id="CAADFL010000720">
    <property type="protein sequence ID" value="VFK20714.1"/>
    <property type="molecule type" value="Genomic_DNA"/>
</dbReference>
<dbReference type="NCBIfam" id="TIGR02081">
    <property type="entry name" value="metW"/>
    <property type="match status" value="1"/>
</dbReference>
<dbReference type="Pfam" id="PF07021">
    <property type="entry name" value="MetW"/>
    <property type="match status" value="1"/>
</dbReference>
<protein>
    <submittedName>
        <fullName evidence="2">Methionine biosynthesis protein MetW</fullName>
    </submittedName>
</protein>
<dbReference type="EMBL" id="CAADFA010000697">
    <property type="protein sequence ID" value="VFJ73045.1"/>
    <property type="molecule type" value="Genomic_DNA"/>
</dbReference>
<sequence>MLGVQDDFCIQLRWVNYFLWGALPELRSLDHIKHLLEEAPSMPLRKDLAIISQWITPGSRVLDLGCGDGTLLTYLRDRSSVKGYGLEIDNRHITRCVATGLNVIQGNLDEGLSSFETDSFDYVIMTQTLQAVRSPERLVLEMLRIGREGIVTFPNFGHWSARMHLVLRGRMPISKALPYQWYDTQNIHLCTVKDFEQLCRQNTIRILQRTVVDVAHNENLLTRLFPNLFGEIAIHRLRKS</sequence>
<evidence type="ECO:0000313" key="3">
    <source>
        <dbReference type="EMBL" id="VFK20714.1"/>
    </source>
</evidence>
<dbReference type="InterPro" id="IPR010743">
    <property type="entry name" value="Methionine_synth_MetW"/>
</dbReference>
<name>A0A450TYX1_9GAMM</name>
<accession>A0A450TYX1</accession>
<organism evidence="2">
    <name type="scientific">Candidatus Kentrum sp. FM</name>
    <dbReference type="NCBI Taxonomy" id="2126340"/>
    <lineage>
        <taxon>Bacteria</taxon>
        <taxon>Pseudomonadati</taxon>
        <taxon>Pseudomonadota</taxon>
        <taxon>Gammaproteobacteria</taxon>
        <taxon>Candidatus Kentrum</taxon>
    </lineage>
</organism>
<evidence type="ECO:0000313" key="2">
    <source>
        <dbReference type="EMBL" id="VFJ75142.1"/>
    </source>
</evidence>
<gene>
    <name evidence="2" type="ORF">BECKFM1743A_GA0114220_108141</name>
    <name evidence="3" type="ORF">BECKFM1743B_GA0114221_107201</name>
    <name evidence="1" type="ORF">BECKFM1743C_GA0114222_106971</name>
</gene>
<dbReference type="Gene3D" id="3.40.50.150">
    <property type="entry name" value="Vaccinia Virus protein VP39"/>
    <property type="match status" value="1"/>
</dbReference>